<evidence type="ECO:0000256" key="6">
    <source>
        <dbReference type="ARBA" id="ARBA00022989"/>
    </source>
</evidence>
<comment type="pathway">
    <text evidence="2">Quinol/quinone metabolism; menaquinone biosynthesis.</text>
</comment>
<keyword evidence="10" id="KW-1185">Reference proteome</keyword>
<dbReference type="HOGENOM" id="CLU_043611_0_2_0"/>
<keyword evidence="4 9" id="KW-0808">Transferase</keyword>
<dbReference type="Gene3D" id="1.10.357.140">
    <property type="entry name" value="UbiA prenyltransferase"/>
    <property type="match status" value="1"/>
</dbReference>
<evidence type="ECO:0000256" key="3">
    <source>
        <dbReference type="ARBA" id="ARBA00022428"/>
    </source>
</evidence>
<keyword evidence="6 8" id="KW-1133">Transmembrane helix</keyword>
<dbReference type="GO" id="GO:0004659">
    <property type="term" value="F:prenyltransferase activity"/>
    <property type="evidence" value="ECO:0007669"/>
    <property type="project" value="InterPro"/>
</dbReference>
<keyword evidence="7 8" id="KW-0472">Membrane</keyword>
<evidence type="ECO:0000256" key="7">
    <source>
        <dbReference type="ARBA" id="ARBA00023136"/>
    </source>
</evidence>
<dbReference type="UniPathway" id="UPA00079"/>
<dbReference type="InterPro" id="IPR044878">
    <property type="entry name" value="UbiA_sf"/>
</dbReference>
<dbReference type="InterPro" id="IPR026046">
    <property type="entry name" value="UBIAD1"/>
</dbReference>
<dbReference type="GO" id="GO:0009234">
    <property type="term" value="P:menaquinone biosynthetic process"/>
    <property type="evidence" value="ECO:0007669"/>
    <property type="project" value="UniProtKB-UniPathway"/>
</dbReference>
<protein>
    <submittedName>
        <fullName evidence="9">1,4-dihydroxy-2-naphthoate prenyltransferase</fullName>
    </submittedName>
</protein>
<evidence type="ECO:0000256" key="5">
    <source>
        <dbReference type="ARBA" id="ARBA00022692"/>
    </source>
</evidence>
<dbReference type="EMBL" id="HF951689">
    <property type="protein sequence ID" value="CCW35444.1"/>
    <property type="molecule type" value="Genomic_DNA"/>
</dbReference>
<dbReference type="Pfam" id="PF01040">
    <property type="entry name" value="UbiA"/>
    <property type="match status" value="1"/>
</dbReference>
<dbReference type="GO" id="GO:0016020">
    <property type="term" value="C:membrane"/>
    <property type="evidence" value="ECO:0007669"/>
    <property type="project" value="UniProtKB-SubCell"/>
</dbReference>
<feature type="transmembrane region" description="Helical" evidence="8">
    <location>
        <begin position="102"/>
        <end position="121"/>
    </location>
</feature>
<organism evidence="9 10">
    <name type="scientific">Chthonomonas calidirosea (strain DSM 23976 / ICMP 18418 / T49)</name>
    <dbReference type="NCBI Taxonomy" id="1303518"/>
    <lineage>
        <taxon>Bacteria</taxon>
        <taxon>Bacillati</taxon>
        <taxon>Armatimonadota</taxon>
        <taxon>Chthonomonadia</taxon>
        <taxon>Chthonomonadales</taxon>
        <taxon>Chthonomonadaceae</taxon>
        <taxon>Chthonomonas</taxon>
    </lineage>
</organism>
<dbReference type="Proteomes" id="UP000014227">
    <property type="component" value="Chromosome I"/>
</dbReference>
<keyword evidence="5 8" id="KW-0812">Transmembrane</keyword>
<reference evidence="10" key="1">
    <citation type="submission" date="2013-03" db="EMBL/GenBank/DDBJ databases">
        <title>Genome sequence of Chthonomonas calidirosea, the first sequenced genome from the Armatimonadetes phylum (formally candidate division OP10).</title>
        <authorList>
            <person name="Lee K.C.Y."/>
            <person name="Morgan X.C."/>
            <person name="Dunfield P.F."/>
            <person name="Tamas I."/>
            <person name="Houghton K.M."/>
            <person name="Vyssotski M."/>
            <person name="Ryan J.L.J."/>
            <person name="Lagutin K."/>
            <person name="McDonald I.R."/>
            <person name="Stott M.B."/>
        </authorList>
    </citation>
    <scope>NUCLEOTIDE SEQUENCE [LARGE SCALE GENOMIC DNA]</scope>
    <source>
        <strain evidence="10">DSM 23976 / ICMP 18418 / T49</strain>
    </source>
</reference>
<sequence>MTTQIVPQKPTSFRIYWQALRVYSFPASIVPILLGTVLAVQQSHRFYLLSFLLTLLGGVLAHAAANVYNDYYDYKNHVDVRPEHGSGVLTQRLLSAKQMFEFGTLLSAASLACGFLLLLMLGSSSSTGGIVGLVVVGALAALLYSMVLKRYALGDLLIVLTFGFGFSLGAYLTQMAPLKLASVERVLLLSLPVASLVDAILHANNLRDRLDDRQAGVYTLANLLPLAWGKALLMGLLFFPLFLWWLAC</sequence>
<dbReference type="PATRIC" id="fig|1303518.3.peg.1674"/>
<dbReference type="CDD" id="cd13962">
    <property type="entry name" value="PT_UbiA_UBIAD1"/>
    <property type="match status" value="1"/>
</dbReference>
<dbReference type="InterPro" id="IPR000537">
    <property type="entry name" value="UbiA_prenyltransferase"/>
</dbReference>
<evidence type="ECO:0000313" key="9">
    <source>
        <dbReference type="EMBL" id="CCW35444.1"/>
    </source>
</evidence>
<accession>S0EZ40</accession>
<feature type="transmembrane region" description="Helical" evidence="8">
    <location>
        <begin position="128"/>
        <end position="147"/>
    </location>
</feature>
<evidence type="ECO:0000256" key="2">
    <source>
        <dbReference type="ARBA" id="ARBA00004863"/>
    </source>
</evidence>
<feature type="transmembrane region" description="Helical" evidence="8">
    <location>
        <begin position="46"/>
        <end position="65"/>
    </location>
</feature>
<feature type="transmembrane region" description="Helical" evidence="8">
    <location>
        <begin position="153"/>
        <end position="173"/>
    </location>
</feature>
<dbReference type="GO" id="GO:0042371">
    <property type="term" value="P:vitamin K biosynthetic process"/>
    <property type="evidence" value="ECO:0007669"/>
    <property type="project" value="TreeGrafter"/>
</dbReference>
<evidence type="ECO:0000256" key="1">
    <source>
        <dbReference type="ARBA" id="ARBA00004141"/>
    </source>
</evidence>
<dbReference type="RefSeq" id="WP_016482977.1">
    <property type="nucleotide sequence ID" value="NC_021487.1"/>
</dbReference>
<dbReference type="OrthoDB" id="9767568at2"/>
<dbReference type="STRING" id="454171.CP488_02467"/>
<dbReference type="InParanoid" id="S0EZ40"/>
<gene>
    <name evidence="9" type="ORF">CCALI_01628</name>
</gene>
<dbReference type="PANTHER" id="PTHR13929:SF0">
    <property type="entry name" value="UBIA PRENYLTRANSFERASE DOMAIN-CONTAINING PROTEIN 1"/>
    <property type="match status" value="1"/>
</dbReference>
<evidence type="ECO:0000313" key="10">
    <source>
        <dbReference type="Proteomes" id="UP000014227"/>
    </source>
</evidence>
<feature type="transmembrane region" description="Helical" evidence="8">
    <location>
        <begin position="20"/>
        <end position="39"/>
    </location>
</feature>
<keyword evidence="3" id="KW-0474">Menaquinone biosynthesis</keyword>
<evidence type="ECO:0000256" key="4">
    <source>
        <dbReference type="ARBA" id="ARBA00022679"/>
    </source>
</evidence>
<dbReference type="FunCoup" id="S0EZ40">
    <property type="interactions" value="347"/>
</dbReference>
<comment type="subcellular location">
    <subcellularLocation>
        <location evidence="1">Membrane</location>
        <topology evidence="1">Multi-pass membrane protein</topology>
    </subcellularLocation>
</comment>
<dbReference type="AlphaFoldDB" id="S0EZ40"/>
<dbReference type="eggNOG" id="COG1575">
    <property type="taxonomic scope" value="Bacteria"/>
</dbReference>
<proteinExistence type="predicted"/>
<dbReference type="KEGG" id="ccz:CCALI_01628"/>
<dbReference type="PANTHER" id="PTHR13929">
    <property type="entry name" value="1,4-DIHYDROXY-2-NAPHTHOATE OCTAPRENYLTRANSFERASE"/>
    <property type="match status" value="1"/>
</dbReference>
<evidence type="ECO:0000256" key="8">
    <source>
        <dbReference type="SAM" id="Phobius"/>
    </source>
</evidence>
<feature type="transmembrane region" description="Helical" evidence="8">
    <location>
        <begin position="223"/>
        <end position="247"/>
    </location>
</feature>
<name>S0EZ40_CHTCT</name>